<keyword evidence="8" id="KW-1185">Reference proteome</keyword>
<evidence type="ECO:0000256" key="5">
    <source>
        <dbReference type="ARBA" id="ARBA00023242"/>
    </source>
</evidence>
<dbReference type="CDD" id="cd14702">
    <property type="entry name" value="bZIP_plant_GBF1"/>
    <property type="match status" value="1"/>
</dbReference>
<accession>A0ABD1Q5Q5</accession>
<keyword evidence="3" id="KW-0238">DNA-binding</keyword>
<name>A0ABD1Q5Q5_9LAMI</name>
<dbReference type="Proteomes" id="UP001604336">
    <property type="component" value="Unassembled WGS sequence"/>
</dbReference>
<feature type="domain" description="BZIP" evidence="6">
    <location>
        <begin position="54"/>
        <end position="106"/>
    </location>
</feature>
<dbReference type="PROSITE" id="PS50217">
    <property type="entry name" value="BZIP"/>
    <property type="match status" value="1"/>
</dbReference>
<dbReference type="InterPro" id="IPR004827">
    <property type="entry name" value="bZIP"/>
</dbReference>
<dbReference type="SMART" id="SM00338">
    <property type="entry name" value="BRLZ"/>
    <property type="match status" value="1"/>
</dbReference>
<dbReference type="Gene3D" id="1.20.5.170">
    <property type="match status" value="1"/>
</dbReference>
<organism evidence="7 8">
    <name type="scientific">Abeliophyllum distichum</name>
    <dbReference type="NCBI Taxonomy" id="126358"/>
    <lineage>
        <taxon>Eukaryota</taxon>
        <taxon>Viridiplantae</taxon>
        <taxon>Streptophyta</taxon>
        <taxon>Embryophyta</taxon>
        <taxon>Tracheophyta</taxon>
        <taxon>Spermatophyta</taxon>
        <taxon>Magnoliopsida</taxon>
        <taxon>eudicotyledons</taxon>
        <taxon>Gunneridae</taxon>
        <taxon>Pentapetalae</taxon>
        <taxon>asterids</taxon>
        <taxon>lamiids</taxon>
        <taxon>Lamiales</taxon>
        <taxon>Oleaceae</taxon>
        <taxon>Forsythieae</taxon>
        <taxon>Abeliophyllum</taxon>
    </lineage>
</organism>
<evidence type="ECO:0000256" key="3">
    <source>
        <dbReference type="ARBA" id="ARBA00023125"/>
    </source>
</evidence>
<evidence type="ECO:0000313" key="7">
    <source>
        <dbReference type="EMBL" id="KAL2471525.1"/>
    </source>
</evidence>
<dbReference type="GO" id="GO:0005634">
    <property type="term" value="C:nucleus"/>
    <property type="evidence" value="ECO:0007669"/>
    <property type="project" value="UniProtKB-SubCell"/>
</dbReference>
<comment type="subcellular location">
    <subcellularLocation>
        <location evidence="1">Nucleus</location>
    </subcellularLocation>
</comment>
<sequence length="141" mass="16905">MMISQELAQYQLPDLEDPFTTSEIHELFSFFQPEQQSIKSTSSLESIPLVYSIEEKKRKRMKSNRESAKRSRWRKKRHLENLTTEADHLKLENRKLKNQLCMMTNEYHLVQRDTNWLTVECIELQQRLAGLYQILLTMQLC</sequence>
<dbReference type="GO" id="GO:0046982">
    <property type="term" value="F:protein heterodimerization activity"/>
    <property type="evidence" value="ECO:0007669"/>
    <property type="project" value="UniProtKB-ARBA"/>
</dbReference>
<evidence type="ECO:0000256" key="1">
    <source>
        <dbReference type="ARBA" id="ARBA00004123"/>
    </source>
</evidence>
<dbReference type="InterPro" id="IPR045314">
    <property type="entry name" value="bZIP_plant_GBF1"/>
</dbReference>
<dbReference type="InterPro" id="IPR046347">
    <property type="entry name" value="bZIP_sf"/>
</dbReference>
<evidence type="ECO:0000313" key="8">
    <source>
        <dbReference type="Proteomes" id="UP001604336"/>
    </source>
</evidence>
<dbReference type="GO" id="GO:0003677">
    <property type="term" value="F:DNA binding"/>
    <property type="evidence" value="ECO:0007669"/>
    <property type="project" value="UniProtKB-KW"/>
</dbReference>
<evidence type="ECO:0000256" key="2">
    <source>
        <dbReference type="ARBA" id="ARBA00023015"/>
    </source>
</evidence>
<keyword evidence="2" id="KW-0805">Transcription regulation</keyword>
<dbReference type="PANTHER" id="PTHR45764:SF45">
    <property type="entry name" value="BZIP DOMAIN-CONTAINING PROTEIN"/>
    <property type="match status" value="1"/>
</dbReference>
<dbReference type="FunFam" id="1.20.5.170:FF:000020">
    <property type="entry name" value="BZIP transcription factor"/>
    <property type="match status" value="1"/>
</dbReference>
<gene>
    <name evidence="7" type="ORF">Adt_39661</name>
</gene>
<dbReference type="SUPFAM" id="SSF57959">
    <property type="entry name" value="Leucine zipper domain"/>
    <property type="match status" value="1"/>
</dbReference>
<comment type="caution">
    <text evidence="7">The sequence shown here is derived from an EMBL/GenBank/DDBJ whole genome shotgun (WGS) entry which is preliminary data.</text>
</comment>
<dbReference type="PROSITE" id="PS00036">
    <property type="entry name" value="BZIP_BASIC"/>
    <property type="match status" value="1"/>
</dbReference>
<dbReference type="Pfam" id="PF00170">
    <property type="entry name" value="bZIP_1"/>
    <property type="match status" value="1"/>
</dbReference>
<keyword evidence="4" id="KW-0804">Transcription</keyword>
<proteinExistence type="predicted"/>
<evidence type="ECO:0000259" key="6">
    <source>
        <dbReference type="PROSITE" id="PS50217"/>
    </source>
</evidence>
<dbReference type="AlphaFoldDB" id="A0ABD1Q5Q5"/>
<protein>
    <submittedName>
        <fullName evidence="7">Basic leucine-zipper 6</fullName>
    </submittedName>
</protein>
<evidence type="ECO:0000256" key="4">
    <source>
        <dbReference type="ARBA" id="ARBA00023163"/>
    </source>
</evidence>
<keyword evidence="5" id="KW-0539">Nucleus</keyword>
<dbReference type="PANTHER" id="PTHR45764">
    <property type="entry name" value="BZIP TRANSCRIPTION FACTOR 44"/>
    <property type="match status" value="1"/>
</dbReference>
<dbReference type="EMBL" id="JBFOLK010000012">
    <property type="protein sequence ID" value="KAL2471525.1"/>
    <property type="molecule type" value="Genomic_DNA"/>
</dbReference>
<reference evidence="8" key="1">
    <citation type="submission" date="2024-07" db="EMBL/GenBank/DDBJ databases">
        <title>Two chromosome-level genome assemblies of Korean endemic species Abeliophyllum distichum and Forsythia ovata (Oleaceae).</title>
        <authorList>
            <person name="Jang H."/>
        </authorList>
    </citation>
    <scope>NUCLEOTIDE SEQUENCE [LARGE SCALE GENOMIC DNA]</scope>
</reference>